<proteinExistence type="predicted"/>
<dbReference type="AlphaFoldDB" id="A0A0C1FTV2"/>
<keyword evidence="2" id="KW-1185">Reference proteome</keyword>
<protein>
    <submittedName>
        <fullName evidence="1">Uncharacterized protein</fullName>
    </submittedName>
</protein>
<dbReference type="Proteomes" id="UP000031246">
    <property type="component" value="Unassembled WGS sequence"/>
</dbReference>
<evidence type="ECO:0000313" key="2">
    <source>
        <dbReference type="Proteomes" id="UP000031246"/>
    </source>
</evidence>
<sequence length="126" mass="14815">MKNINIKARIKRNKLEELADTCFRTEGDEIIEKFNRRNIKVFVGIQRYDGIYTILGAKSAYYLTDGIEKEIPFKDLLSFLTINALKNGKHYNYEFLEISDNNNIWVKDIQTMNALWNTILLLYENG</sequence>
<organism evidence="1 2">
    <name type="scientific">Pedobacter kyungheensis</name>
    <dbReference type="NCBI Taxonomy" id="1069985"/>
    <lineage>
        <taxon>Bacteria</taxon>
        <taxon>Pseudomonadati</taxon>
        <taxon>Bacteroidota</taxon>
        <taxon>Sphingobacteriia</taxon>
        <taxon>Sphingobacteriales</taxon>
        <taxon>Sphingobacteriaceae</taxon>
        <taxon>Pedobacter</taxon>
    </lineage>
</organism>
<reference evidence="1 2" key="1">
    <citation type="submission" date="2014-10" db="EMBL/GenBank/DDBJ databases">
        <title>Pedobacter Kyungheensis.</title>
        <authorList>
            <person name="Anderson B.M."/>
            <person name="Newman J.D."/>
        </authorList>
    </citation>
    <scope>NUCLEOTIDE SEQUENCE [LARGE SCALE GENOMIC DNA]</scope>
    <source>
        <strain evidence="1 2">KACC 16221</strain>
    </source>
</reference>
<gene>
    <name evidence="1" type="ORF">OC25_07910</name>
</gene>
<dbReference type="RefSeq" id="WP_039473866.1">
    <property type="nucleotide sequence ID" value="NZ_JSYN01000006.1"/>
</dbReference>
<name>A0A0C1FTV2_9SPHI</name>
<accession>A0A0C1FTV2</accession>
<dbReference type="OrthoDB" id="708071at2"/>
<comment type="caution">
    <text evidence="1">The sequence shown here is derived from an EMBL/GenBank/DDBJ whole genome shotgun (WGS) entry which is preliminary data.</text>
</comment>
<dbReference type="EMBL" id="JSYN01000006">
    <property type="protein sequence ID" value="KIA95228.1"/>
    <property type="molecule type" value="Genomic_DNA"/>
</dbReference>
<evidence type="ECO:0000313" key="1">
    <source>
        <dbReference type="EMBL" id="KIA95228.1"/>
    </source>
</evidence>